<keyword evidence="1" id="KW-0963">Cytoplasm</keyword>
<comment type="caution">
    <text evidence="3">The sequence shown here is derived from an EMBL/GenBank/DDBJ whole genome shotgun (WGS) entry which is preliminary data.</text>
</comment>
<comment type="catalytic activity">
    <reaction evidence="1">
        <text>citrate = oxaloacetate + acetate</text>
        <dbReference type="Rhea" id="RHEA:10760"/>
        <dbReference type="ChEBI" id="CHEBI:16452"/>
        <dbReference type="ChEBI" id="CHEBI:16947"/>
        <dbReference type="ChEBI" id="CHEBI:30089"/>
        <dbReference type="EC" id="4.1.3.6"/>
    </reaction>
</comment>
<dbReference type="NCBIfam" id="TIGR01584">
    <property type="entry name" value="citF"/>
    <property type="match status" value="1"/>
</dbReference>
<keyword evidence="1 3" id="KW-0456">Lyase</keyword>
<dbReference type="InterPro" id="IPR006472">
    <property type="entry name" value="Citrate_lyase_asu"/>
</dbReference>
<dbReference type="InterPro" id="IPR037171">
    <property type="entry name" value="NagB/RpiA_transferase-like"/>
</dbReference>
<evidence type="ECO:0000256" key="2">
    <source>
        <dbReference type="SAM" id="MobiDB-lite"/>
    </source>
</evidence>
<evidence type="ECO:0000256" key="1">
    <source>
        <dbReference type="PIRNR" id="PIRNR009451"/>
    </source>
</evidence>
<reference evidence="3" key="1">
    <citation type="submission" date="2020-09" db="EMBL/GenBank/DDBJ databases">
        <title>Pelobacter alkaliphilus sp. nov., a novel anaerobic arsenate-reducing bacterium from terrestrial mud volcano.</title>
        <authorList>
            <person name="Khomyakova M.A."/>
            <person name="Merkel A.Y."/>
            <person name="Slobodkin A.I."/>
        </authorList>
    </citation>
    <scope>NUCLEOTIDE SEQUENCE</scope>
    <source>
        <strain evidence="3">M08fum</strain>
    </source>
</reference>
<proteinExistence type="predicted"/>
<sequence>MVTNSLGRPLPEHFFGKTVHPYQDPYNRKPVGNHATRPLRRHNPGDKKLLGNLRKAIEASGLRSGMCIATHHHLRNGDALLNLVVREIDNLGLRDIRIASSSVHPVHAELIPFIKKGVISGFECGVNGLIGEMVSRGELDCPIIVRTHGGRARSLITGEVVVDVAFIAAPSCDCYGNMNGFFGPSACGSLGYAFTDAQYARCVVAVTDNLSAAPVTPVSIPQSLVDYVVEVNRLGDPRKIVSTTTQITRDPVGLQIARYAAQVIDASGLLRDGFSFQTGAGGISLAVAEQVRRMMSQAQIKGSFGCGGITGYFVDMLEEGLFRTLFDVQCFDLKAVESIGRNLHHQEMSADTYANPFNAGAMVNLLDCVILGATEIDVDFNVNVNTESNGYLLHNTGGHSDAAAGAKLSIITAPLLRGRLPIIRDTVTTVTTPGRTIDVIVTERGIAVNNHQQELKEELIRRKVPVRDIHELREEACRITGEPHPIEFTDEVVALIEYRDGTIIDAVRKVKE</sequence>
<dbReference type="PANTHER" id="PTHR40596">
    <property type="entry name" value="CITRATE LYASE ALPHA CHAIN"/>
    <property type="match status" value="1"/>
</dbReference>
<dbReference type="EC" id="4.1.3.6" evidence="1"/>
<dbReference type="PANTHER" id="PTHR40596:SF1">
    <property type="entry name" value="CITRATE LYASE ALPHA CHAIN"/>
    <property type="match status" value="1"/>
</dbReference>
<dbReference type="GO" id="GO:0009346">
    <property type="term" value="C:ATP-independent citrate lyase complex"/>
    <property type="evidence" value="ECO:0007669"/>
    <property type="project" value="UniProtKB-UniRule"/>
</dbReference>
<dbReference type="Gene3D" id="3.40.1080.10">
    <property type="entry name" value="Glutaconate Coenzyme A-transferase"/>
    <property type="match status" value="2"/>
</dbReference>
<dbReference type="EC" id="2.8.3.10" evidence="1"/>
<dbReference type="Pfam" id="PF04223">
    <property type="entry name" value="CitF"/>
    <property type="match status" value="1"/>
</dbReference>
<protein>
    <recommendedName>
        <fullName evidence="1">Citrate lyase alpha chain</fullName>
        <shortName evidence="1">Citrase alpha chain</shortName>
        <ecNumber evidence="1">2.8.3.10</ecNumber>
        <ecNumber evidence="1">4.1.3.6</ecNumber>
    </recommendedName>
    <alternativeName>
        <fullName evidence="1">Citrate (pro-3S)-lyase alpha chain</fullName>
    </alternativeName>
    <alternativeName>
        <fullName evidence="1">Citrate CoA-transferase subunit</fullName>
    </alternativeName>
</protein>
<dbReference type="EMBL" id="JACWUN010000011">
    <property type="protein sequence ID" value="MBD1401040.1"/>
    <property type="molecule type" value="Genomic_DNA"/>
</dbReference>
<keyword evidence="1 3" id="KW-0808">Transferase</keyword>
<evidence type="ECO:0000313" key="3">
    <source>
        <dbReference type="EMBL" id="MBD1401040.1"/>
    </source>
</evidence>
<evidence type="ECO:0000313" key="4">
    <source>
        <dbReference type="Proteomes" id="UP000632828"/>
    </source>
</evidence>
<dbReference type="AlphaFoldDB" id="A0A8J6UIJ1"/>
<organism evidence="3 4">
    <name type="scientific">Pelovirga terrestris</name>
    <dbReference type="NCBI Taxonomy" id="2771352"/>
    <lineage>
        <taxon>Bacteria</taxon>
        <taxon>Pseudomonadati</taxon>
        <taxon>Thermodesulfobacteriota</taxon>
        <taxon>Desulfuromonadia</taxon>
        <taxon>Geobacterales</taxon>
        <taxon>Geobacteraceae</taxon>
        <taxon>Pelovirga</taxon>
    </lineage>
</organism>
<dbReference type="PIRSF" id="PIRSF009451">
    <property type="entry name" value="Citrt_lyas_alpha"/>
    <property type="match status" value="1"/>
</dbReference>
<dbReference type="GO" id="GO:0008815">
    <property type="term" value="F:citrate (pro-3S)-lyase activity"/>
    <property type="evidence" value="ECO:0007669"/>
    <property type="project" value="UniProtKB-UniRule"/>
</dbReference>
<gene>
    <name evidence="3" type="primary">citF</name>
    <name evidence="3" type="ORF">ICT70_10175</name>
</gene>
<dbReference type="GO" id="GO:0008814">
    <property type="term" value="F:citrate CoA-transferase activity"/>
    <property type="evidence" value="ECO:0007669"/>
    <property type="project" value="UniProtKB-UniRule"/>
</dbReference>
<dbReference type="GO" id="GO:0005737">
    <property type="term" value="C:cytoplasm"/>
    <property type="evidence" value="ECO:0007669"/>
    <property type="project" value="UniProtKB-SubCell"/>
</dbReference>
<dbReference type="RefSeq" id="WP_191156220.1">
    <property type="nucleotide sequence ID" value="NZ_JACWUN010000011.1"/>
</dbReference>
<name>A0A8J6UIJ1_9BACT</name>
<dbReference type="SUPFAM" id="SSF100950">
    <property type="entry name" value="NagB/RpiA/CoA transferase-like"/>
    <property type="match status" value="2"/>
</dbReference>
<keyword evidence="4" id="KW-1185">Reference proteome</keyword>
<feature type="region of interest" description="Disordered" evidence="2">
    <location>
        <begin position="13"/>
        <end position="43"/>
    </location>
</feature>
<comment type="catalytic activity">
    <reaction evidence="1">
        <text>citrate + acetyl-CoA = (3S)-citryl-CoA + acetate</text>
        <dbReference type="Rhea" id="RHEA:19405"/>
        <dbReference type="ChEBI" id="CHEBI:16947"/>
        <dbReference type="ChEBI" id="CHEBI:30089"/>
        <dbReference type="ChEBI" id="CHEBI:57288"/>
        <dbReference type="ChEBI" id="CHEBI:57321"/>
        <dbReference type="EC" id="2.8.3.10"/>
    </reaction>
</comment>
<dbReference type="Proteomes" id="UP000632828">
    <property type="component" value="Unassembled WGS sequence"/>
</dbReference>
<dbReference type="GO" id="GO:0006084">
    <property type="term" value="P:acetyl-CoA metabolic process"/>
    <property type="evidence" value="ECO:0007669"/>
    <property type="project" value="UniProtKB-UniRule"/>
</dbReference>
<comment type="subcellular location">
    <subcellularLocation>
        <location evidence="1">Cytoplasm</location>
    </subcellularLocation>
</comment>
<accession>A0A8J6UIJ1</accession>